<reference evidence="1" key="2">
    <citation type="submission" date="2021-02" db="EMBL/GenBank/DDBJ databases">
        <authorList>
            <person name="Kimball J.A."/>
            <person name="Haas M.W."/>
            <person name="Macchietto M."/>
            <person name="Kono T."/>
            <person name="Duquette J."/>
            <person name="Shao M."/>
        </authorList>
    </citation>
    <scope>NUCLEOTIDE SEQUENCE</scope>
    <source>
        <tissue evidence="1">Fresh leaf tissue</tissue>
    </source>
</reference>
<gene>
    <name evidence="1" type="ORF">GUJ93_ZPchr0003g17590</name>
</gene>
<dbReference type="Proteomes" id="UP000729402">
    <property type="component" value="Unassembled WGS sequence"/>
</dbReference>
<accession>A0A8J5STJ2</accession>
<evidence type="ECO:0000313" key="2">
    <source>
        <dbReference type="Proteomes" id="UP000729402"/>
    </source>
</evidence>
<reference evidence="1" key="1">
    <citation type="journal article" date="2021" name="bioRxiv">
        <title>Whole Genome Assembly and Annotation of Northern Wild Rice, Zizania palustris L., Supports a Whole Genome Duplication in the Zizania Genus.</title>
        <authorList>
            <person name="Haas M."/>
            <person name="Kono T."/>
            <person name="Macchietto M."/>
            <person name="Millas R."/>
            <person name="McGilp L."/>
            <person name="Shao M."/>
            <person name="Duquette J."/>
            <person name="Hirsch C.N."/>
            <person name="Kimball J."/>
        </authorList>
    </citation>
    <scope>NUCLEOTIDE SEQUENCE</scope>
    <source>
        <tissue evidence="1">Fresh leaf tissue</tissue>
    </source>
</reference>
<protein>
    <submittedName>
        <fullName evidence="1">Uncharacterized protein</fullName>
    </submittedName>
</protein>
<keyword evidence="2" id="KW-1185">Reference proteome</keyword>
<comment type="caution">
    <text evidence="1">The sequence shown here is derived from an EMBL/GenBank/DDBJ whole genome shotgun (WGS) entry which is preliminary data.</text>
</comment>
<proteinExistence type="predicted"/>
<sequence>MILLAVGPANCLLQNTTPANVTVGPAHGKPPPATESCWSLPHVITANGFPSQNVPPFALGRVHTRKKGMKTFRCSWPKEASHALLGTVFVRNDGVVDR</sequence>
<name>A0A8J5STJ2_ZIZPA</name>
<dbReference type="AlphaFoldDB" id="A0A8J5STJ2"/>
<dbReference type="EMBL" id="JAAALK010000286">
    <property type="protein sequence ID" value="KAG8061194.1"/>
    <property type="molecule type" value="Genomic_DNA"/>
</dbReference>
<organism evidence="1 2">
    <name type="scientific">Zizania palustris</name>
    <name type="common">Northern wild rice</name>
    <dbReference type="NCBI Taxonomy" id="103762"/>
    <lineage>
        <taxon>Eukaryota</taxon>
        <taxon>Viridiplantae</taxon>
        <taxon>Streptophyta</taxon>
        <taxon>Embryophyta</taxon>
        <taxon>Tracheophyta</taxon>
        <taxon>Spermatophyta</taxon>
        <taxon>Magnoliopsida</taxon>
        <taxon>Liliopsida</taxon>
        <taxon>Poales</taxon>
        <taxon>Poaceae</taxon>
        <taxon>BOP clade</taxon>
        <taxon>Oryzoideae</taxon>
        <taxon>Oryzeae</taxon>
        <taxon>Zizaniinae</taxon>
        <taxon>Zizania</taxon>
    </lineage>
</organism>
<evidence type="ECO:0000313" key="1">
    <source>
        <dbReference type="EMBL" id="KAG8061194.1"/>
    </source>
</evidence>